<dbReference type="PANTHER" id="PTHR33702">
    <property type="entry name" value="BNAA09G40010D PROTEIN"/>
    <property type="match status" value="1"/>
</dbReference>
<dbReference type="EMBL" id="KK784880">
    <property type="protein sequence ID" value="KDO76874.1"/>
    <property type="molecule type" value="Genomic_DNA"/>
</dbReference>
<name>A0A067GB99_CITSI</name>
<dbReference type="Proteomes" id="UP000027120">
    <property type="component" value="Unassembled WGS sequence"/>
</dbReference>
<keyword evidence="2" id="KW-1185">Reference proteome</keyword>
<proteinExistence type="predicted"/>
<dbReference type="KEGG" id="cit:107175609"/>
<sequence length="141" mass="16334">MAILPAGEYFESFRRHWRRRKYQRISGATHSRKKLPVLWLGGGSPDAPRRRRLWRIRRIPKLHWKIVSPIKLLAKLNDAYAGMMICLANKMANGGFLGGKKPAKPRHLVWASTGDQVDTRLVEEIYKHLVASRRLSNEIQL</sequence>
<accession>A0A067GB99</accession>
<dbReference type="PANTHER" id="PTHR33702:SF2">
    <property type="match status" value="1"/>
</dbReference>
<protein>
    <submittedName>
        <fullName evidence="1">Uncharacterized protein</fullName>
    </submittedName>
</protein>
<organism evidence="1 2">
    <name type="scientific">Citrus sinensis</name>
    <name type="common">Sweet orange</name>
    <name type="synonym">Citrus aurantium var. sinensis</name>
    <dbReference type="NCBI Taxonomy" id="2711"/>
    <lineage>
        <taxon>Eukaryota</taxon>
        <taxon>Viridiplantae</taxon>
        <taxon>Streptophyta</taxon>
        <taxon>Embryophyta</taxon>
        <taxon>Tracheophyta</taxon>
        <taxon>Spermatophyta</taxon>
        <taxon>Magnoliopsida</taxon>
        <taxon>eudicotyledons</taxon>
        <taxon>Gunneridae</taxon>
        <taxon>Pentapetalae</taxon>
        <taxon>rosids</taxon>
        <taxon>malvids</taxon>
        <taxon>Sapindales</taxon>
        <taxon>Rutaceae</taxon>
        <taxon>Aurantioideae</taxon>
        <taxon>Citrus</taxon>
    </lineage>
</organism>
<dbReference type="AlphaFoldDB" id="A0A067GB99"/>
<dbReference type="STRING" id="2711.A0A067GB99"/>
<gene>
    <name evidence="1" type="ORF">CISIN_1g042163mg</name>
</gene>
<dbReference type="OrthoDB" id="764584at2759"/>
<evidence type="ECO:0000313" key="2">
    <source>
        <dbReference type="Proteomes" id="UP000027120"/>
    </source>
</evidence>
<evidence type="ECO:0000313" key="1">
    <source>
        <dbReference type="EMBL" id="KDO76874.1"/>
    </source>
</evidence>
<reference evidence="1 2" key="1">
    <citation type="submission" date="2014-04" db="EMBL/GenBank/DDBJ databases">
        <authorList>
            <consortium name="International Citrus Genome Consortium"/>
            <person name="Gmitter F."/>
            <person name="Chen C."/>
            <person name="Farmerie W."/>
            <person name="Harkins T."/>
            <person name="Desany B."/>
            <person name="Mohiuddin M."/>
            <person name="Kodira C."/>
            <person name="Borodovsky M."/>
            <person name="Lomsadze A."/>
            <person name="Burns P."/>
            <person name="Jenkins J."/>
            <person name="Prochnik S."/>
            <person name="Shu S."/>
            <person name="Chapman J."/>
            <person name="Pitluck S."/>
            <person name="Schmutz J."/>
            <person name="Rokhsar D."/>
        </authorList>
    </citation>
    <scope>NUCLEOTIDE SEQUENCE</scope>
</reference>